<comment type="pathway">
    <text evidence="5 15">Amino-acid biosynthesis; L-histidine biosynthesis; L-histidine from 5-phospho-alpha-D-ribose 1-diphosphate: step 2/9.</text>
</comment>
<comment type="subcellular location">
    <subcellularLocation>
        <location evidence="3 15">Cytoplasm</location>
    </subcellularLocation>
</comment>
<reference evidence="17 18" key="1">
    <citation type="submission" date="2024-09" db="EMBL/GenBank/DDBJ databases">
        <authorList>
            <person name="Sun Q."/>
            <person name="Mori K."/>
        </authorList>
    </citation>
    <scope>NUCLEOTIDE SEQUENCE [LARGE SCALE GENOMIC DNA]</scope>
    <source>
        <strain evidence="17 18">KCTC 23315</strain>
    </source>
</reference>
<evidence type="ECO:0000256" key="3">
    <source>
        <dbReference type="ARBA" id="ARBA00004496"/>
    </source>
</evidence>
<keyword evidence="13 15" id="KW-0368">Histidine biosynthesis</keyword>
<evidence type="ECO:0000256" key="10">
    <source>
        <dbReference type="ARBA" id="ARBA00022741"/>
    </source>
</evidence>
<dbReference type="EC" id="3.5.4.19" evidence="15"/>
<evidence type="ECO:0000313" key="17">
    <source>
        <dbReference type="EMBL" id="MFC0050305.1"/>
    </source>
</evidence>
<dbReference type="InterPro" id="IPR002496">
    <property type="entry name" value="PRib_AMP_CycHydrolase_dom"/>
</dbReference>
<gene>
    <name evidence="15 17" type="primary">hisIE</name>
    <name evidence="15" type="synonym">hisI</name>
    <name evidence="17" type="ORF">ACFFJP_18560</name>
</gene>
<keyword evidence="12 15" id="KW-0067">ATP-binding</keyword>
<dbReference type="Pfam" id="PF01503">
    <property type="entry name" value="PRA-PH"/>
    <property type="match status" value="1"/>
</dbReference>
<dbReference type="InterPro" id="IPR023019">
    <property type="entry name" value="His_synth_HisIE"/>
</dbReference>
<comment type="catalytic activity">
    <reaction evidence="1 15">
        <text>1-(5-phospho-beta-D-ribosyl)-5'-AMP + H2O = 1-(5-phospho-beta-D-ribosyl)-5-[(5-phospho-beta-D-ribosylamino)methylideneamino]imidazole-4-carboxamide</text>
        <dbReference type="Rhea" id="RHEA:20049"/>
        <dbReference type="ChEBI" id="CHEBI:15377"/>
        <dbReference type="ChEBI" id="CHEBI:58435"/>
        <dbReference type="ChEBI" id="CHEBI:59457"/>
        <dbReference type="EC" id="3.5.4.19"/>
    </reaction>
</comment>
<protein>
    <recommendedName>
        <fullName evidence="15">Histidine biosynthesis bifunctional protein HisIE</fullName>
    </recommendedName>
    <domain>
        <recommendedName>
            <fullName evidence="15">Phosphoribosyl-AMP cyclohydrolase</fullName>
            <shortName evidence="15">PRA-CH</shortName>
            <ecNumber evidence="15">3.5.4.19</ecNumber>
        </recommendedName>
    </domain>
    <domain>
        <recommendedName>
            <fullName evidence="15">Phosphoribosyl-ATP pyrophosphatase</fullName>
            <shortName evidence="15">PRA-PH</shortName>
            <ecNumber evidence="15">3.6.1.31</ecNumber>
        </recommendedName>
    </domain>
</protein>
<accession>A0ABV6BLE6</accession>
<dbReference type="CDD" id="cd11534">
    <property type="entry name" value="NTP-PPase_HisIE_like"/>
    <property type="match status" value="1"/>
</dbReference>
<evidence type="ECO:0000259" key="16">
    <source>
        <dbReference type="Pfam" id="PF01502"/>
    </source>
</evidence>
<keyword evidence="11 15" id="KW-0378">Hydrolase</keyword>
<sequence length="214" mass="23287">MSFVLDPNAPLPDQLEQLKWPADGLLPLIVQHAVSGKVLMQGFANSEAVASTLQSGRVTFFSRSKNRLWTKGESSGHFLQLQSLSCDCDRDSLLALALPDGPTCHVGTETCWHDQTSNAPALSFLTDLEAVIASRQHADPKSSYTASLFARGVKRIAQKVGEEGVESALAAMAGDREELKNEAADLIFHLLVLLRSQDLALNDVIDILKARHQQ</sequence>
<evidence type="ECO:0000256" key="15">
    <source>
        <dbReference type="HAMAP-Rule" id="MF_01019"/>
    </source>
</evidence>
<dbReference type="NCBIfam" id="NF002747">
    <property type="entry name" value="PRK02759.1"/>
    <property type="match status" value="1"/>
</dbReference>
<dbReference type="HAMAP" id="MF_01020">
    <property type="entry name" value="HisE"/>
    <property type="match status" value="1"/>
</dbReference>
<keyword evidence="14 15" id="KW-0511">Multifunctional enzyme</keyword>
<evidence type="ECO:0000256" key="12">
    <source>
        <dbReference type="ARBA" id="ARBA00022840"/>
    </source>
</evidence>
<dbReference type="Pfam" id="PF01502">
    <property type="entry name" value="PRA-CH"/>
    <property type="match status" value="1"/>
</dbReference>
<dbReference type="RefSeq" id="WP_377247834.1">
    <property type="nucleotide sequence ID" value="NZ_JBHLXP010000005.1"/>
</dbReference>
<evidence type="ECO:0000256" key="1">
    <source>
        <dbReference type="ARBA" id="ARBA00000024"/>
    </source>
</evidence>
<evidence type="ECO:0000256" key="2">
    <source>
        <dbReference type="ARBA" id="ARBA00001460"/>
    </source>
</evidence>
<dbReference type="Gene3D" id="1.10.287.1080">
    <property type="entry name" value="MazG-like"/>
    <property type="match status" value="1"/>
</dbReference>
<dbReference type="SUPFAM" id="SSF141734">
    <property type="entry name" value="HisI-like"/>
    <property type="match status" value="1"/>
</dbReference>
<comment type="caution">
    <text evidence="17">The sequence shown here is derived from an EMBL/GenBank/DDBJ whole genome shotgun (WGS) entry which is preliminary data.</text>
</comment>
<evidence type="ECO:0000313" key="18">
    <source>
        <dbReference type="Proteomes" id="UP001589813"/>
    </source>
</evidence>
<organism evidence="17 18">
    <name type="scientific">Rheinheimera tilapiae</name>
    <dbReference type="NCBI Taxonomy" id="875043"/>
    <lineage>
        <taxon>Bacteria</taxon>
        <taxon>Pseudomonadati</taxon>
        <taxon>Pseudomonadota</taxon>
        <taxon>Gammaproteobacteria</taxon>
        <taxon>Chromatiales</taxon>
        <taxon>Chromatiaceae</taxon>
        <taxon>Rheinheimera</taxon>
    </lineage>
</organism>
<dbReference type="InterPro" id="IPR008179">
    <property type="entry name" value="HisE"/>
</dbReference>
<dbReference type="SUPFAM" id="SSF101386">
    <property type="entry name" value="all-alpha NTP pyrophosphatases"/>
    <property type="match status" value="1"/>
</dbReference>
<keyword evidence="9 15" id="KW-0028">Amino-acid biosynthesis</keyword>
<evidence type="ECO:0000256" key="14">
    <source>
        <dbReference type="ARBA" id="ARBA00023268"/>
    </source>
</evidence>
<evidence type="ECO:0000256" key="5">
    <source>
        <dbReference type="ARBA" id="ARBA00005204"/>
    </source>
</evidence>
<evidence type="ECO:0000256" key="11">
    <source>
        <dbReference type="ARBA" id="ARBA00022801"/>
    </source>
</evidence>
<evidence type="ECO:0000256" key="6">
    <source>
        <dbReference type="ARBA" id="ARBA00007731"/>
    </source>
</evidence>
<name>A0ABV6BLE6_9GAMM</name>
<comment type="pathway">
    <text evidence="4 15">Amino-acid biosynthesis; L-histidine biosynthesis; L-histidine from 5-phospho-alpha-D-ribose 1-diphosphate: step 3/9.</text>
</comment>
<evidence type="ECO:0000256" key="7">
    <source>
        <dbReference type="ARBA" id="ARBA00008299"/>
    </source>
</evidence>
<dbReference type="EC" id="3.6.1.31" evidence="15"/>
<comment type="similarity">
    <text evidence="7 15">In the N-terminal section; belongs to the PRA-CH family.</text>
</comment>
<keyword evidence="18" id="KW-1185">Reference proteome</keyword>
<feature type="region of interest" description="Phosphoribosyl-ATP pyrophosphohydrolase" evidence="15">
    <location>
        <begin position="125"/>
        <end position="214"/>
    </location>
</feature>
<feature type="domain" description="Phosphoribosyl-AMP cyclohydrolase" evidence="16">
    <location>
        <begin position="40"/>
        <end position="113"/>
    </location>
</feature>
<dbReference type="InterPro" id="IPR038019">
    <property type="entry name" value="PRib_AMP_CycHydrolase_sf"/>
</dbReference>
<comment type="catalytic activity">
    <reaction evidence="2 15">
        <text>1-(5-phospho-beta-D-ribosyl)-ATP + H2O = 1-(5-phospho-beta-D-ribosyl)-5'-AMP + diphosphate + H(+)</text>
        <dbReference type="Rhea" id="RHEA:22828"/>
        <dbReference type="ChEBI" id="CHEBI:15377"/>
        <dbReference type="ChEBI" id="CHEBI:15378"/>
        <dbReference type="ChEBI" id="CHEBI:33019"/>
        <dbReference type="ChEBI" id="CHEBI:59457"/>
        <dbReference type="ChEBI" id="CHEBI:73183"/>
        <dbReference type="EC" id="3.6.1.31"/>
    </reaction>
</comment>
<keyword evidence="10 15" id="KW-0547">Nucleotide-binding</keyword>
<dbReference type="InterPro" id="IPR021130">
    <property type="entry name" value="PRib-ATP_PPHydrolase-like"/>
</dbReference>
<evidence type="ECO:0000256" key="13">
    <source>
        <dbReference type="ARBA" id="ARBA00023102"/>
    </source>
</evidence>
<keyword evidence="8 15" id="KW-0963">Cytoplasm</keyword>
<dbReference type="EMBL" id="JBHLXP010000005">
    <property type="protein sequence ID" value="MFC0050305.1"/>
    <property type="molecule type" value="Genomic_DNA"/>
</dbReference>
<dbReference type="Gene3D" id="3.10.20.810">
    <property type="entry name" value="Phosphoribosyl-AMP cyclohydrolase"/>
    <property type="match status" value="1"/>
</dbReference>
<evidence type="ECO:0000256" key="8">
    <source>
        <dbReference type="ARBA" id="ARBA00022490"/>
    </source>
</evidence>
<comment type="similarity">
    <text evidence="6 15">In the C-terminal section; belongs to the PRA-PH family.</text>
</comment>
<dbReference type="GO" id="GO:0004636">
    <property type="term" value="F:phosphoribosyl-ATP diphosphatase activity"/>
    <property type="evidence" value="ECO:0007669"/>
    <property type="project" value="UniProtKB-EC"/>
</dbReference>
<evidence type="ECO:0000256" key="4">
    <source>
        <dbReference type="ARBA" id="ARBA00005169"/>
    </source>
</evidence>
<dbReference type="Proteomes" id="UP001589813">
    <property type="component" value="Unassembled WGS sequence"/>
</dbReference>
<dbReference type="PANTHER" id="PTHR42945">
    <property type="entry name" value="HISTIDINE BIOSYNTHESIS BIFUNCTIONAL PROTEIN"/>
    <property type="match status" value="1"/>
</dbReference>
<dbReference type="NCBIfam" id="TIGR03188">
    <property type="entry name" value="histidine_hisI"/>
    <property type="match status" value="1"/>
</dbReference>
<dbReference type="HAMAP" id="MF_01019">
    <property type="entry name" value="HisIE"/>
    <property type="match status" value="1"/>
</dbReference>
<dbReference type="PANTHER" id="PTHR42945:SF9">
    <property type="entry name" value="HISTIDINE BIOSYNTHESIS BIFUNCTIONAL PROTEIN HISIE"/>
    <property type="match status" value="1"/>
</dbReference>
<feature type="region of interest" description="Phosphoribosyl-AMP cyclohydrolase" evidence="15">
    <location>
        <begin position="1"/>
        <end position="124"/>
    </location>
</feature>
<evidence type="ECO:0000256" key="9">
    <source>
        <dbReference type="ARBA" id="ARBA00022605"/>
    </source>
</evidence>
<proteinExistence type="inferred from homology"/>
<dbReference type="GO" id="GO:0004635">
    <property type="term" value="F:phosphoribosyl-AMP cyclohydrolase activity"/>
    <property type="evidence" value="ECO:0007669"/>
    <property type="project" value="UniProtKB-EC"/>
</dbReference>